<dbReference type="InterPro" id="IPR002509">
    <property type="entry name" value="NODB_dom"/>
</dbReference>
<feature type="domain" description="NodB homology" evidence="4">
    <location>
        <begin position="110"/>
        <end position="290"/>
    </location>
</feature>
<reference evidence="5 6" key="1">
    <citation type="submission" date="2015-06" db="EMBL/GenBank/DDBJ databases">
        <title>Cloning and characterization of the uncialamcin biosynthetic gene cluster.</title>
        <authorList>
            <person name="Yan X."/>
            <person name="Huang T."/>
            <person name="Ge H."/>
            <person name="Shen B."/>
        </authorList>
    </citation>
    <scope>NUCLEOTIDE SEQUENCE [LARGE SCALE GENOMIC DNA]</scope>
    <source>
        <strain evidence="5 6">DCA2648</strain>
    </source>
</reference>
<keyword evidence="2" id="KW-0378">Hydrolase</keyword>
<dbReference type="CDD" id="cd10917">
    <property type="entry name" value="CE4_NodB_like_6s_7s"/>
    <property type="match status" value="1"/>
</dbReference>
<dbReference type="Gene3D" id="3.20.20.370">
    <property type="entry name" value="Glycoside hydrolase/deacetylase"/>
    <property type="match status" value="1"/>
</dbReference>
<dbReference type="InterPro" id="IPR006311">
    <property type="entry name" value="TAT_signal"/>
</dbReference>
<dbReference type="GO" id="GO:0046872">
    <property type="term" value="F:metal ion binding"/>
    <property type="evidence" value="ECO:0007669"/>
    <property type="project" value="UniProtKB-KW"/>
</dbReference>
<dbReference type="GO" id="GO:0016020">
    <property type="term" value="C:membrane"/>
    <property type="evidence" value="ECO:0007669"/>
    <property type="project" value="TreeGrafter"/>
</dbReference>
<comment type="caution">
    <text evidence="5">The sequence shown here is derived from an EMBL/GenBank/DDBJ whole genome shotgun (WGS) entry which is preliminary data.</text>
</comment>
<keyword evidence="6" id="KW-1185">Reference proteome</keyword>
<name>A0A1Q4VAB6_9ACTN</name>
<dbReference type="RefSeq" id="WP_073786694.1">
    <property type="nucleotide sequence ID" value="NZ_CP108638.1"/>
</dbReference>
<organism evidence="5 6">
    <name type="scientific">Streptomyces uncialis</name>
    <dbReference type="NCBI Taxonomy" id="1048205"/>
    <lineage>
        <taxon>Bacteria</taxon>
        <taxon>Bacillati</taxon>
        <taxon>Actinomycetota</taxon>
        <taxon>Actinomycetes</taxon>
        <taxon>Kitasatosporales</taxon>
        <taxon>Streptomycetaceae</taxon>
        <taxon>Streptomyces</taxon>
    </lineage>
</organism>
<feature type="compositionally biased region" description="Low complexity" evidence="3">
    <location>
        <begin position="36"/>
        <end position="52"/>
    </location>
</feature>
<keyword evidence="1" id="KW-0479">Metal-binding</keyword>
<protein>
    <submittedName>
        <fullName evidence="5">Oligosaccharide deacetylase</fullName>
    </submittedName>
</protein>
<gene>
    <name evidence="5" type="ORF">AB852_11290</name>
</gene>
<evidence type="ECO:0000256" key="1">
    <source>
        <dbReference type="ARBA" id="ARBA00022723"/>
    </source>
</evidence>
<dbReference type="SUPFAM" id="SSF88713">
    <property type="entry name" value="Glycoside hydrolase/deacetylase"/>
    <property type="match status" value="1"/>
</dbReference>
<evidence type="ECO:0000256" key="2">
    <source>
        <dbReference type="ARBA" id="ARBA00022801"/>
    </source>
</evidence>
<dbReference type="PROSITE" id="PS51318">
    <property type="entry name" value="TAT"/>
    <property type="match status" value="1"/>
</dbReference>
<dbReference type="GO" id="GO:0016810">
    <property type="term" value="F:hydrolase activity, acting on carbon-nitrogen (but not peptide) bonds"/>
    <property type="evidence" value="ECO:0007669"/>
    <property type="project" value="InterPro"/>
</dbReference>
<accession>A0A1Q4VAB6</accession>
<dbReference type="PROSITE" id="PS51677">
    <property type="entry name" value="NODB"/>
    <property type="match status" value="1"/>
</dbReference>
<feature type="region of interest" description="Disordered" evidence="3">
    <location>
        <begin position="36"/>
        <end position="89"/>
    </location>
</feature>
<dbReference type="EMBL" id="LFBV01000002">
    <property type="protein sequence ID" value="OKH94767.1"/>
    <property type="molecule type" value="Genomic_DNA"/>
</dbReference>
<dbReference type="InterPro" id="IPR050248">
    <property type="entry name" value="Polysacc_deacetylase_ArnD"/>
</dbReference>
<dbReference type="GO" id="GO:0005975">
    <property type="term" value="P:carbohydrate metabolic process"/>
    <property type="evidence" value="ECO:0007669"/>
    <property type="project" value="InterPro"/>
</dbReference>
<dbReference type="PROSITE" id="PS51257">
    <property type="entry name" value="PROKAR_LIPOPROTEIN"/>
    <property type="match status" value="1"/>
</dbReference>
<proteinExistence type="predicted"/>
<sequence length="297" mass="31864">MKDDRTTPARRALLRGAAVLGIAATAGCFGTDRARPPAGAASGTAATGTAAGATGGPAPGPQAIAPMKPSTYRLQPLTGHGTPARPRTRALVRPAVRRAPILRVDSGGRRTMVLTFDDGPDPAYTPDILRVLRAHDTPAVFFVCGEQIPWNKHLLRRMADEGHVIGNHTWSHPLLPSLSRAAIRSEMKRTSDMIERTVGEPPLWFRAPYGAWNRAVFEIGAELGMEPLAWTVDTVDWETPGTTAITRAVREGAGPGVVVLSHDAGGDRSQTVRALRTWLPGLLAEGYTMTLPERERV</sequence>
<dbReference type="InterPro" id="IPR011330">
    <property type="entry name" value="Glyco_hydro/deAcase_b/a-brl"/>
</dbReference>
<dbReference type="Proteomes" id="UP000186455">
    <property type="component" value="Unassembled WGS sequence"/>
</dbReference>
<evidence type="ECO:0000313" key="5">
    <source>
        <dbReference type="EMBL" id="OKH94767.1"/>
    </source>
</evidence>
<dbReference type="STRING" id="1048205.AB852_11290"/>
<dbReference type="PANTHER" id="PTHR10587">
    <property type="entry name" value="GLYCOSYL TRANSFERASE-RELATED"/>
    <property type="match status" value="1"/>
</dbReference>
<dbReference type="AlphaFoldDB" id="A0A1Q4VAB6"/>
<evidence type="ECO:0000259" key="4">
    <source>
        <dbReference type="PROSITE" id="PS51677"/>
    </source>
</evidence>
<evidence type="ECO:0000313" key="6">
    <source>
        <dbReference type="Proteomes" id="UP000186455"/>
    </source>
</evidence>
<evidence type="ECO:0000256" key="3">
    <source>
        <dbReference type="SAM" id="MobiDB-lite"/>
    </source>
</evidence>
<dbReference type="Pfam" id="PF01522">
    <property type="entry name" value="Polysacc_deac_1"/>
    <property type="match status" value="1"/>
</dbReference>
<dbReference type="PANTHER" id="PTHR10587:SF133">
    <property type="entry name" value="CHITIN DEACETYLASE 1-RELATED"/>
    <property type="match status" value="1"/>
</dbReference>